<dbReference type="AlphaFoldDB" id="A0A844Z3W0"/>
<dbReference type="OrthoDB" id="7338723at2"/>
<evidence type="ECO:0000256" key="1">
    <source>
        <dbReference type="SAM" id="SignalP"/>
    </source>
</evidence>
<comment type="caution">
    <text evidence="2">The sequence shown here is derived from an EMBL/GenBank/DDBJ whole genome shotgun (WGS) entry which is preliminary data.</text>
</comment>
<proteinExistence type="predicted"/>
<feature type="signal peptide" evidence="1">
    <location>
        <begin position="1"/>
        <end position="23"/>
    </location>
</feature>
<dbReference type="Proteomes" id="UP000460290">
    <property type="component" value="Unassembled WGS sequence"/>
</dbReference>
<keyword evidence="3" id="KW-1185">Reference proteome</keyword>
<organism evidence="2 3">
    <name type="scientific">Pontixanthobacter aestiaquae</name>
    <dbReference type="NCBI Taxonomy" id="1509367"/>
    <lineage>
        <taxon>Bacteria</taxon>
        <taxon>Pseudomonadati</taxon>
        <taxon>Pseudomonadota</taxon>
        <taxon>Alphaproteobacteria</taxon>
        <taxon>Sphingomonadales</taxon>
        <taxon>Erythrobacteraceae</taxon>
        <taxon>Pontixanthobacter</taxon>
    </lineage>
</organism>
<evidence type="ECO:0000313" key="2">
    <source>
        <dbReference type="EMBL" id="MXO82194.1"/>
    </source>
</evidence>
<evidence type="ECO:0008006" key="4">
    <source>
        <dbReference type="Google" id="ProtNLM"/>
    </source>
</evidence>
<dbReference type="SUPFAM" id="SSF50156">
    <property type="entry name" value="PDZ domain-like"/>
    <property type="match status" value="1"/>
</dbReference>
<feature type="chain" id="PRO_5032724741" description="PDZ domain-containing protein" evidence="1">
    <location>
        <begin position="24"/>
        <end position="322"/>
    </location>
</feature>
<dbReference type="RefSeq" id="WP_160612514.1">
    <property type="nucleotide sequence ID" value="NZ_JAUFQM010000001.1"/>
</dbReference>
<reference evidence="2 3" key="1">
    <citation type="submission" date="2019-12" db="EMBL/GenBank/DDBJ databases">
        <title>Genomic-based taxomic classification of the family Erythrobacteraceae.</title>
        <authorList>
            <person name="Xu L."/>
        </authorList>
    </citation>
    <scope>NUCLEOTIDE SEQUENCE [LARGE SCALE GENOMIC DNA]</scope>
    <source>
        <strain evidence="2 3">KCTC 42006</strain>
    </source>
</reference>
<dbReference type="Gene3D" id="2.30.42.10">
    <property type="match status" value="1"/>
</dbReference>
<dbReference type="InterPro" id="IPR036034">
    <property type="entry name" value="PDZ_sf"/>
</dbReference>
<sequence>MIGRLAGALMVAVIAVPLSSAIAQSDDGYAESLLALQRIDGRVQSIGWKLVKGNARFCSTTRLSVGLLLQDIPGYNRPDDARNAVGVQTDFAIQAVAEGSPAARAGLLPNQPISAIDGQNLAELVRDAKATFLRLQWAEGALQHGLNTNGSVSLSVPGTAEQVILSGEAVCAANLVVRPSDDGAAADARSLYIGGKFPGLTYPDDELAAAMAHELAHVLLRHPQWLSENGRKRRDIRATEREADRMMPWLLANAGFEPQAATRFMQRWGTEEDNRFLAIRRTHDGWDERVELIEAELPSVRAAMARDGVADWSKQFARKQVN</sequence>
<protein>
    <recommendedName>
        <fullName evidence="4">PDZ domain-containing protein</fullName>
    </recommendedName>
</protein>
<evidence type="ECO:0000313" key="3">
    <source>
        <dbReference type="Proteomes" id="UP000460290"/>
    </source>
</evidence>
<dbReference type="EMBL" id="WTYZ01000001">
    <property type="protein sequence ID" value="MXO82194.1"/>
    <property type="molecule type" value="Genomic_DNA"/>
</dbReference>
<keyword evidence="1" id="KW-0732">Signal</keyword>
<name>A0A844Z3W0_9SPHN</name>
<gene>
    <name evidence="2" type="ORF">GRI35_02240</name>
</gene>
<accession>A0A844Z3W0</accession>